<keyword evidence="2" id="KW-0677">Repeat</keyword>
<comment type="caution">
    <text evidence="6">The sequence shown here is derived from an EMBL/GenBank/DDBJ whole genome shotgun (WGS) entry which is preliminary data.</text>
</comment>
<dbReference type="PANTHER" id="PTHR24179">
    <property type="entry name" value="PROTEIN PHOSPHATASE 1 REGULATORY SUBUNIT 12"/>
    <property type="match status" value="1"/>
</dbReference>
<dbReference type="PANTHER" id="PTHR24179:SF21">
    <property type="entry name" value="MYOSIN BINDING SUBUNIT, ISOFORM O"/>
    <property type="match status" value="1"/>
</dbReference>
<keyword evidence="7" id="KW-1185">Reference proteome</keyword>
<dbReference type="GO" id="GO:0005737">
    <property type="term" value="C:cytoplasm"/>
    <property type="evidence" value="ECO:0007669"/>
    <property type="project" value="TreeGrafter"/>
</dbReference>
<accession>A0AAN9BED8</accession>
<sequence>MSRRLSIAAKQEQRKPRVRFPDELVFLDSIKENDLKACNAMLRKASLTLDINGLNNAGLTPLHQAVLEGNINAVLLLCSHGADVNRPDSDTWTPLHAACAEGHADIVRLLLHKGAKKEVKTVEGERPLDLIDAADLQTIGAMLESDASRAARMAEESTSFSPEEDSKKNSKGKDEKGGKGKKPKKKPKKKADSDSSSSSDSE</sequence>
<evidence type="ECO:0000256" key="1">
    <source>
        <dbReference type="ARBA" id="ARBA00022473"/>
    </source>
</evidence>
<dbReference type="PRINTS" id="PR01415">
    <property type="entry name" value="ANKYRIN"/>
</dbReference>
<gene>
    <name evidence="6" type="ORF">V1264_018499</name>
</gene>
<reference evidence="6 7" key="1">
    <citation type="submission" date="2024-02" db="EMBL/GenBank/DDBJ databases">
        <title>Chromosome-scale genome assembly of the rough periwinkle Littorina saxatilis.</title>
        <authorList>
            <person name="De Jode A."/>
            <person name="Faria R."/>
            <person name="Formenti G."/>
            <person name="Sims Y."/>
            <person name="Smith T.P."/>
            <person name="Tracey A."/>
            <person name="Wood J.M.D."/>
            <person name="Zagrodzka Z.B."/>
            <person name="Johannesson K."/>
            <person name="Butlin R.K."/>
            <person name="Leder E.H."/>
        </authorList>
    </citation>
    <scope>NUCLEOTIDE SEQUENCE [LARGE SCALE GENOMIC DNA]</scope>
    <source>
        <strain evidence="6">Snail1</strain>
        <tissue evidence="6">Muscle</tissue>
    </source>
</reference>
<evidence type="ECO:0000313" key="6">
    <source>
        <dbReference type="EMBL" id="KAK7103633.1"/>
    </source>
</evidence>
<dbReference type="InterPro" id="IPR051226">
    <property type="entry name" value="PP1_Regulatory_Subunit"/>
</dbReference>
<dbReference type="GO" id="GO:0019208">
    <property type="term" value="F:phosphatase regulator activity"/>
    <property type="evidence" value="ECO:0007669"/>
    <property type="project" value="TreeGrafter"/>
</dbReference>
<evidence type="ECO:0000313" key="7">
    <source>
        <dbReference type="Proteomes" id="UP001374579"/>
    </source>
</evidence>
<dbReference type="PROSITE" id="PS50088">
    <property type="entry name" value="ANK_REPEAT"/>
    <property type="match status" value="2"/>
</dbReference>
<dbReference type="EMBL" id="JBAMIC010000008">
    <property type="protein sequence ID" value="KAK7103633.1"/>
    <property type="molecule type" value="Genomic_DNA"/>
</dbReference>
<dbReference type="GO" id="GO:0004857">
    <property type="term" value="F:enzyme inhibitor activity"/>
    <property type="evidence" value="ECO:0007669"/>
    <property type="project" value="TreeGrafter"/>
</dbReference>
<feature type="compositionally biased region" description="Basic and acidic residues" evidence="5">
    <location>
        <begin position="164"/>
        <end position="178"/>
    </location>
</feature>
<evidence type="ECO:0000256" key="4">
    <source>
        <dbReference type="PROSITE-ProRule" id="PRU00023"/>
    </source>
</evidence>
<keyword evidence="4" id="KW-0040">ANK repeat</keyword>
<dbReference type="SUPFAM" id="SSF48403">
    <property type="entry name" value="Ankyrin repeat"/>
    <property type="match status" value="1"/>
</dbReference>
<feature type="repeat" description="ANK" evidence="4">
    <location>
        <begin position="90"/>
        <end position="122"/>
    </location>
</feature>
<keyword evidence="1" id="KW-0217">Developmental protein</keyword>
<dbReference type="Pfam" id="PF12796">
    <property type="entry name" value="Ank_2"/>
    <property type="match status" value="1"/>
</dbReference>
<dbReference type="InterPro" id="IPR036770">
    <property type="entry name" value="Ankyrin_rpt-contain_sf"/>
</dbReference>
<proteinExistence type="inferred from homology"/>
<evidence type="ECO:0000256" key="5">
    <source>
        <dbReference type="SAM" id="MobiDB-lite"/>
    </source>
</evidence>
<dbReference type="PROSITE" id="PS50297">
    <property type="entry name" value="ANK_REP_REGION"/>
    <property type="match status" value="2"/>
</dbReference>
<feature type="repeat" description="ANK" evidence="4">
    <location>
        <begin position="57"/>
        <end position="89"/>
    </location>
</feature>
<protein>
    <submittedName>
        <fullName evidence="6">Uncharacterized protein</fullName>
    </submittedName>
</protein>
<evidence type="ECO:0000256" key="2">
    <source>
        <dbReference type="ARBA" id="ARBA00022737"/>
    </source>
</evidence>
<feature type="compositionally biased region" description="Basic residues" evidence="5">
    <location>
        <begin position="179"/>
        <end position="189"/>
    </location>
</feature>
<evidence type="ECO:0000256" key="3">
    <source>
        <dbReference type="ARBA" id="ARBA00038386"/>
    </source>
</evidence>
<name>A0AAN9BED8_9CAEN</name>
<dbReference type="SMART" id="SM00248">
    <property type="entry name" value="ANK"/>
    <property type="match status" value="2"/>
</dbReference>
<dbReference type="Gene3D" id="1.25.40.20">
    <property type="entry name" value="Ankyrin repeat-containing domain"/>
    <property type="match status" value="1"/>
</dbReference>
<comment type="similarity">
    <text evidence="3">Belongs to the NRARP family.</text>
</comment>
<feature type="region of interest" description="Disordered" evidence="5">
    <location>
        <begin position="147"/>
        <end position="202"/>
    </location>
</feature>
<dbReference type="Proteomes" id="UP001374579">
    <property type="component" value="Unassembled WGS sequence"/>
</dbReference>
<dbReference type="AlphaFoldDB" id="A0AAN9BED8"/>
<dbReference type="InterPro" id="IPR002110">
    <property type="entry name" value="Ankyrin_rpt"/>
</dbReference>
<organism evidence="6 7">
    <name type="scientific">Littorina saxatilis</name>
    <dbReference type="NCBI Taxonomy" id="31220"/>
    <lineage>
        <taxon>Eukaryota</taxon>
        <taxon>Metazoa</taxon>
        <taxon>Spiralia</taxon>
        <taxon>Lophotrochozoa</taxon>
        <taxon>Mollusca</taxon>
        <taxon>Gastropoda</taxon>
        <taxon>Caenogastropoda</taxon>
        <taxon>Littorinimorpha</taxon>
        <taxon>Littorinoidea</taxon>
        <taxon>Littorinidae</taxon>
        <taxon>Littorina</taxon>
    </lineage>
</organism>